<organism evidence="2 3">
    <name type="scientific">Champsocephalus esox</name>
    <name type="common">pike icefish</name>
    <dbReference type="NCBI Taxonomy" id="159716"/>
    <lineage>
        <taxon>Eukaryota</taxon>
        <taxon>Metazoa</taxon>
        <taxon>Chordata</taxon>
        <taxon>Craniata</taxon>
        <taxon>Vertebrata</taxon>
        <taxon>Euteleostomi</taxon>
        <taxon>Actinopterygii</taxon>
        <taxon>Neopterygii</taxon>
        <taxon>Teleostei</taxon>
        <taxon>Neoteleostei</taxon>
        <taxon>Acanthomorphata</taxon>
        <taxon>Eupercaria</taxon>
        <taxon>Perciformes</taxon>
        <taxon>Notothenioidei</taxon>
        <taxon>Channichthyidae</taxon>
        <taxon>Champsocephalus</taxon>
    </lineage>
</organism>
<proteinExistence type="predicted"/>
<sequence length="101" mass="11912">MAKETNKTRTESQTPKKAKQAKNNGGKAGQGRKLNQWRQDRMRAAIEEYIIEDGGVPQLRLLARAWTVPKSTLQHRVKVTSIIRLEERHSFMRRMKQNWRR</sequence>
<gene>
    <name evidence="2" type="ORF">CesoFtcFv8_027851</name>
</gene>
<protein>
    <submittedName>
        <fullName evidence="2">Uncharacterized protein</fullName>
    </submittedName>
</protein>
<evidence type="ECO:0000313" key="3">
    <source>
        <dbReference type="Proteomes" id="UP001335648"/>
    </source>
</evidence>
<evidence type="ECO:0000256" key="1">
    <source>
        <dbReference type="SAM" id="MobiDB-lite"/>
    </source>
</evidence>
<evidence type="ECO:0000313" key="2">
    <source>
        <dbReference type="EMBL" id="KAK5875368.1"/>
    </source>
</evidence>
<name>A0AAN8AZ65_9TELE</name>
<keyword evidence="3" id="KW-1185">Reference proteome</keyword>
<feature type="region of interest" description="Disordered" evidence="1">
    <location>
        <begin position="1"/>
        <end position="37"/>
    </location>
</feature>
<comment type="caution">
    <text evidence="2">The sequence shown here is derived from an EMBL/GenBank/DDBJ whole genome shotgun (WGS) entry which is preliminary data.</text>
</comment>
<dbReference type="Proteomes" id="UP001335648">
    <property type="component" value="Unassembled WGS sequence"/>
</dbReference>
<accession>A0AAN8AZ65</accession>
<reference evidence="2 3" key="1">
    <citation type="journal article" date="2023" name="Mol. Biol. Evol.">
        <title>Genomics of Secondarily Temperate Adaptation in the Only Non-Antarctic Icefish.</title>
        <authorList>
            <person name="Rivera-Colon A.G."/>
            <person name="Rayamajhi N."/>
            <person name="Minhas B.F."/>
            <person name="Madrigal G."/>
            <person name="Bilyk K.T."/>
            <person name="Yoon V."/>
            <person name="Hune M."/>
            <person name="Gregory S."/>
            <person name="Cheng C.H.C."/>
            <person name="Catchen J.M."/>
        </authorList>
    </citation>
    <scope>NUCLEOTIDE SEQUENCE [LARGE SCALE GENOMIC DNA]</scope>
    <source>
        <strain evidence="2">JC2023a</strain>
    </source>
</reference>
<dbReference type="EMBL" id="JAULUE010002069">
    <property type="protein sequence ID" value="KAK5875368.1"/>
    <property type="molecule type" value="Genomic_DNA"/>
</dbReference>
<dbReference type="AlphaFoldDB" id="A0AAN8AZ65"/>
<feature type="compositionally biased region" description="Basic and acidic residues" evidence="1">
    <location>
        <begin position="1"/>
        <end position="10"/>
    </location>
</feature>